<gene>
    <name evidence="3" type="ORF">Tco_0703964</name>
</gene>
<dbReference type="EMBL" id="BQNB010009983">
    <property type="protein sequence ID" value="GJS71123.1"/>
    <property type="molecule type" value="Genomic_DNA"/>
</dbReference>
<keyword evidence="4" id="KW-1185">Reference proteome</keyword>
<feature type="compositionally biased region" description="Basic and acidic residues" evidence="1">
    <location>
        <begin position="47"/>
        <end position="58"/>
    </location>
</feature>
<feature type="region of interest" description="Disordered" evidence="1">
    <location>
        <begin position="41"/>
        <end position="91"/>
    </location>
</feature>
<evidence type="ECO:0000313" key="3">
    <source>
        <dbReference type="EMBL" id="GJS71123.1"/>
    </source>
</evidence>
<comment type="caution">
    <text evidence="3">The sequence shown here is derived from an EMBL/GenBank/DDBJ whole genome shotgun (WGS) entry which is preliminary data.</text>
</comment>
<feature type="chain" id="PRO_5046537214" description="Secreted protein" evidence="2">
    <location>
        <begin position="21"/>
        <end position="156"/>
    </location>
</feature>
<sequence length="156" mass="17027">MAAGTAGLTAAAMGLGWVVGLVCNTEEGAFGSVTAVTNIHKKTKTRQKPDKTEHRIGKSMENQSQKRMHLSGPTQPKSCSRNPRSLSCRLSRRRRQVVITESGWKADYQRQRTVSGDPKIVIRASKARMGGNRALETAGTARNFPPLQAELPEEAQ</sequence>
<keyword evidence="2" id="KW-0732">Signal</keyword>
<feature type="compositionally biased region" description="Low complexity" evidence="1">
    <location>
        <begin position="78"/>
        <end position="89"/>
    </location>
</feature>
<organism evidence="3 4">
    <name type="scientific">Tanacetum coccineum</name>
    <dbReference type="NCBI Taxonomy" id="301880"/>
    <lineage>
        <taxon>Eukaryota</taxon>
        <taxon>Viridiplantae</taxon>
        <taxon>Streptophyta</taxon>
        <taxon>Embryophyta</taxon>
        <taxon>Tracheophyta</taxon>
        <taxon>Spermatophyta</taxon>
        <taxon>Magnoliopsida</taxon>
        <taxon>eudicotyledons</taxon>
        <taxon>Gunneridae</taxon>
        <taxon>Pentapetalae</taxon>
        <taxon>asterids</taxon>
        <taxon>campanulids</taxon>
        <taxon>Asterales</taxon>
        <taxon>Asteraceae</taxon>
        <taxon>Asteroideae</taxon>
        <taxon>Anthemideae</taxon>
        <taxon>Anthemidinae</taxon>
        <taxon>Tanacetum</taxon>
    </lineage>
</organism>
<evidence type="ECO:0008006" key="5">
    <source>
        <dbReference type="Google" id="ProtNLM"/>
    </source>
</evidence>
<name>A0ABQ4Y1V0_9ASTR</name>
<dbReference type="Proteomes" id="UP001151760">
    <property type="component" value="Unassembled WGS sequence"/>
</dbReference>
<feature type="signal peptide" evidence="2">
    <location>
        <begin position="1"/>
        <end position="20"/>
    </location>
</feature>
<evidence type="ECO:0000256" key="1">
    <source>
        <dbReference type="SAM" id="MobiDB-lite"/>
    </source>
</evidence>
<evidence type="ECO:0000313" key="4">
    <source>
        <dbReference type="Proteomes" id="UP001151760"/>
    </source>
</evidence>
<reference evidence="3" key="2">
    <citation type="submission" date="2022-01" db="EMBL/GenBank/DDBJ databases">
        <authorList>
            <person name="Yamashiro T."/>
            <person name="Shiraishi A."/>
            <person name="Satake H."/>
            <person name="Nakayama K."/>
        </authorList>
    </citation>
    <scope>NUCLEOTIDE SEQUENCE</scope>
</reference>
<reference evidence="3" key="1">
    <citation type="journal article" date="2022" name="Int. J. Mol. Sci.">
        <title>Draft Genome of Tanacetum Coccineum: Genomic Comparison of Closely Related Tanacetum-Family Plants.</title>
        <authorList>
            <person name="Yamashiro T."/>
            <person name="Shiraishi A."/>
            <person name="Nakayama K."/>
            <person name="Satake H."/>
        </authorList>
    </citation>
    <scope>NUCLEOTIDE SEQUENCE</scope>
</reference>
<proteinExistence type="predicted"/>
<accession>A0ABQ4Y1V0</accession>
<evidence type="ECO:0000256" key="2">
    <source>
        <dbReference type="SAM" id="SignalP"/>
    </source>
</evidence>
<feature type="region of interest" description="Disordered" evidence="1">
    <location>
        <begin position="132"/>
        <end position="156"/>
    </location>
</feature>
<protein>
    <recommendedName>
        <fullName evidence="5">Secreted protein</fullName>
    </recommendedName>
</protein>